<dbReference type="Gene3D" id="3.40.50.620">
    <property type="entry name" value="HUPs"/>
    <property type="match status" value="1"/>
</dbReference>
<protein>
    <submittedName>
        <fullName evidence="3">Universal stress protein UspA</fullName>
    </submittedName>
</protein>
<evidence type="ECO:0000259" key="2">
    <source>
        <dbReference type="Pfam" id="PF00582"/>
    </source>
</evidence>
<organism evidence="3 4">
    <name type="scientific">Roseobacter cerasinus</name>
    <dbReference type="NCBI Taxonomy" id="2602289"/>
    <lineage>
        <taxon>Bacteria</taxon>
        <taxon>Pseudomonadati</taxon>
        <taxon>Pseudomonadota</taxon>
        <taxon>Alphaproteobacteria</taxon>
        <taxon>Rhodobacterales</taxon>
        <taxon>Roseobacteraceae</taxon>
        <taxon>Roseobacter</taxon>
    </lineage>
</organism>
<dbReference type="InterPro" id="IPR006015">
    <property type="entry name" value="Universal_stress_UspA"/>
</dbReference>
<dbReference type="InterPro" id="IPR014729">
    <property type="entry name" value="Rossmann-like_a/b/a_fold"/>
</dbReference>
<sequence length="144" mass="15449">MSRPVLCAIDVSHKGQDAEVLRVAKKLADLDGASLDVMTVVPDFGESLVGGFFEKDHHEKAVAEARQLLSDEVTAAIGADVDAMVRHVVATGKAYEEILHVARETGCGLIVIGAHKPDFKDYLLGPNAARVVRHSDCSVHVVRP</sequence>
<evidence type="ECO:0000313" key="3">
    <source>
        <dbReference type="EMBL" id="GFE50040.1"/>
    </source>
</evidence>
<dbReference type="AlphaFoldDB" id="A0A640VRH6"/>
<evidence type="ECO:0000256" key="1">
    <source>
        <dbReference type="ARBA" id="ARBA00008791"/>
    </source>
</evidence>
<comment type="similarity">
    <text evidence="1">Belongs to the universal stress protein A family.</text>
</comment>
<dbReference type="InterPro" id="IPR006016">
    <property type="entry name" value="UspA"/>
</dbReference>
<comment type="caution">
    <text evidence="3">The sequence shown here is derived from an EMBL/GenBank/DDBJ whole genome shotgun (WGS) entry which is preliminary data.</text>
</comment>
<gene>
    <name evidence="3" type="ORF">So717_17930</name>
</gene>
<keyword evidence="4" id="KW-1185">Reference proteome</keyword>
<evidence type="ECO:0000313" key="4">
    <source>
        <dbReference type="Proteomes" id="UP000436522"/>
    </source>
</evidence>
<name>A0A640VRH6_9RHOB</name>
<accession>A0A640VRH6</accession>
<dbReference type="PANTHER" id="PTHR46268">
    <property type="entry name" value="STRESS RESPONSE PROTEIN NHAX"/>
    <property type="match status" value="1"/>
</dbReference>
<dbReference type="SUPFAM" id="SSF52402">
    <property type="entry name" value="Adenine nucleotide alpha hydrolases-like"/>
    <property type="match status" value="1"/>
</dbReference>
<dbReference type="Pfam" id="PF00582">
    <property type="entry name" value="Usp"/>
    <property type="match status" value="1"/>
</dbReference>
<dbReference type="EMBL" id="BLIV01000003">
    <property type="protein sequence ID" value="GFE50040.1"/>
    <property type="molecule type" value="Genomic_DNA"/>
</dbReference>
<dbReference type="PANTHER" id="PTHR46268:SF6">
    <property type="entry name" value="UNIVERSAL STRESS PROTEIN UP12"/>
    <property type="match status" value="1"/>
</dbReference>
<dbReference type="CDD" id="cd00293">
    <property type="entry name" value="USP-like"/>
    <property type="match status" value="1"/>
</dbReference>
<dbReference type="OrthoDB" id="9792500at2"/>
<feature type="domain" description="UspA" evidence="2">
    <location>
        <begin position="1"/>
        <end position="143"/>
    </location>
</feature>
<proteinExistence type="inferred from homology"/>
<dbReference type="PRINTS" id="PR01438">
    <property type="entry name" value="UNVRSLSTRESS"/>
</dbReference>
<dbReference type="RefSeq" id="WP_159976321.1">
    <property type="nucleotide sequence ID" value="NZ_BLIV01000003.1"/>
</dbReference>
<dbReference type="Proteomes" id="UP000436522">
    <property type="component" value="Unassembled WGS sequence"/>
</dbReference>
<reference evidence="3 4" key="1">
    <citation type="submission" date="2019-12" db="EMBL/GenBank/DDBJ databases">
        <title>Roseobacter cerasinus sp. nov., isolated from seawater around aquaculture.</title>
        <authorList>
            <person name="Muramatsu S."/>
            <person name="Takabe Y."/>
            <person name="Mori K."/>
            <person name="Takaichi S."/>
            <person name="Hanada S."/>
        </authorList>
    </citation>
    <scope>NUCLEOTIDE SEQUENCE [LARGE SCALE GENOMIC DNA]</scope>
    <source>
        <strain evidence="3 4">AI77</strain>
    </source>
</reference>